<dbReference type="EMBL" id="JAWJZB010000006">
    <property type="protein sequence ID" value="MDV5088325.1"/>
    <property type="molecule type" value="Genomic_DNA"/>
</dbReference>
<dbReference type="EC" id="2.4.-.-" evidence="4"/>
<keyword evidence="1 4" id="KW-0328">Glycosyltransferase</keyword>
<evidence type="ECO:0000259" key="3">
    <source>
        <dbReference type="Pfam" id="PF00535"/>
    </source>
</evidence>
<dbReference type="InterPro" id="IPR029044">
    <property type="entry name" value="Nucleotide-diphossugar_trans"/>
</dbReference>
<evidence type="ECO:0000256" key="1">
    <source>
        <dbReference type="ARBA" id="ARBA00022676"/>
    </source>
</evidence>
<protein>
    <submittedName>
        <fullName evidence="4">Glycosyltransferase family 2 protein</fullName>
        <ecNumber evidence="4">2.4.-.-</ecNumber>
    </submittedName>
</protein>
<organism evidence="4 5">
    <name type="scientific">Veillonella absiana</name>
    <dbReference type="NCBI Taxonomy" id="3079305"/>
    <lineage>
        <taxon>Bacteria</taxon>
        <taxon>Bacillati</taxon>
        <taxon>Bacillota</taxon>
        <taxon>Negativicutes</taxon>
        <taxon>Veillonellales</taxon>
        <taxon>Veillonellaceae</taxon>
        <taxon>Veillonella</taxon>
    </lineage>
</organism>
<dbReference type="PANTHER" id="PTHR22916">
    <property type="entry name" value="GLYCOSYLTRANSFERASE"/>
    <property type="match status" value="1"/>
</dbReference>
<dbReference type="Pfam" id="PF00535">
    <property type="entry name" value="Glycos_transf_2"/>
    <property type="match status" value="1"/>
</dbReference>
<dbReference type="InterPro" id="IPR001173">
    <property type="entry name" value="Glyco_trans_2-like"/>
</dbReference>
<sequence>MKYENQPLVTVIVPVYKVEAYIGKCIESIQNQTYSHLQIILVNDASPDGSGAICDTYSESDPRITVIHHEVNMGLSCTRNDALDIAKGEFIVFVDSDDYINPTLVENCLRTAIDKEVDVVIFDISIVEHGTITPQSMDTAFFKDREAAYKAILEDKISCFVWNKFYKKHLWSSLRFQENTNFEDFLIMPDLFKQVESIYYLQKPLYYYNCENENSITSNLSAKNKYGFFCSFLYRQPLAAELGMPELVQYYRYRAIRNGVGCIGLNLVKPEISQEQVDYVMNYLRDEENAPDRPPIGGRNVVLLYAALHNQGLSKFYGHTKFALEQLKKKFK</sequence>
<proteinExistence type="predicted"/>
<dbReference type="GO" id="GO:0016757">
    <property type="term" value="F:glycosyltransferase activity"/>
    <property type="evidence" value="ECO:0007669"/>
    <property type="project" value="UniProtKB-KW"/>
</dbReference>
<dbReference type="RefSeq" id="WP_317329896.1">
    <property type="nucleotide sequence ID" value="NZ_JAWJZA010000029.1"/>
</dbReference>
<evidence type="ECO:0000313" key="4">
    <source>
        <dbReference type="EMBL" id="MDV5088325.1"/>
    </source>
</evidence>
<dbReference type="Gene3D" id="3.90.550.10">
    <property type="entry name" value="Spore Coat Polysaccharide Biosynthesis Protein SpsA, Chain A"/>
    <property type="match status" value="1"/>
</dbReference>
<dbReference type="PANTHER" id="PTHR22916:SF51">
    <property type="entry name" value="GLYCOSYLTRANSFERASE EPSH-RELATED"/>
    <property type="match status" value="1"/>
</dbReference>
<keyword evidence="2 4" id="KW-0808">Transferase</keyword>
<evidence type="ECO:0000256" key="2">
    <source>
        <dbReference type="ARBA" id="ARBA00022679"/>
    </source>
</evidence>
<reference evidence="4 5" key="1">
    <citation type="submission" date="2023-10" db="EMBL/GenBank/DDBJ databases">
        <title>Veillonella sp. nov., isolated from a pig farm feces dump.</title>
        <authorList>
            <person name="Chang Y.-H."/>
        </authorList>
    </citation>
    <scope>NUCLEOTIDE SEQUENCE [LARGE SCALE GENOMIC DNA]</scope>
    <source>
        <strain evidence="4 5">YH-vei2233</strain>
    </source>
</reference>
<dbReference type="SUPFAM" id="SSF53448">
    <property type="entry name" value="Nucleotide-diphospho-sugar transferases"/>
    <property type="match status" value="1"/>
</dbReference>
<comment type="caution">
    <text evidence="4">The sequence shown here is derived from an EMBL/GenBank/DDBJ whole genome shotgun (WGS) entry which is preliminary data.</text>
</comment>
<dbReference type="Proteomes" id="UP001272515">
    <property type="component" value="Unassembled WGS sequence"/>
</dbReference>
<name>A0ABU3Z8U1_9FIRM</name>
<feature type="domain" description="Glycosyltransferase 2-like" evidence="3">
    <location>
        <begin position="10"/>
        <end position="138"/>
    </location>
</feature>
<accession>A0ABU3Z8U1</accession>
<keyword evidence="5" id="KW-1185">Reference proteome</keyword>
<gene>
    <name evidence="4" type="ORF">RVY80_05615</name>
</gene>
<evidence type="ECO:0000313" key="5">
    <source>
        <dbReference type="Proteomes" id="UP001272515"/>
    </source>
</evidence>
<dbReference type="CDD" id="cd00761">
    <property type="entry name" value="Glyco_tranf_GTA_type"/>
    <property type="match status" value="1"/>
</dbReference>